<protein>
    <submittedName>
        <fullName evidence="2">Glycosyltransferase</fullName>
    </submittedName>
</protein>
<reference evidence="2 3" key="1">
    <citation type="journal article" date="2019" name="ACS Chem. Biol.">
        <title>Identification and Mobilization of a Cryptic Antibiotic Biosynthesis Gene Locus from a Human-Pathogenic Nocardia Isolate.</title>
        <authorList>
            <person name="Herisse M."/>
            <person name="Ishida K."/>
            <person name="Porter J.L."/>
            <person name="Howden B."/>
            <person name="Hertweck C."/>
            <person name="Stinear T.P."/>
            <person name="Pidot S.J."/>
        </authorList>
    </citation>
    <scope>NUCLEOTIDE SEQUENCE [LARGE SCALE GENOMIC DNA]</scope>
    <source>
        <strain evidence="2 3">AUSMDU00012715</strain>
    </source>
</reference>
<dbReference type="Pfam" id="PF00535">
    <property type="entry name" value="Glycos_transf_2"/>
    <property type="match status" value="1"/>
</dbReference>
<dbReference type="AlphaFoldDB" id="A0A6G9YZP5"/>
<dbReference type="SUPFAM" id="SSF53448">
    <property type="entry name" value="Nucleotide-diphospho-sugar transferases"/>
    <property type="match status" value="1"/>
</dbReference>
<evidence type="ECO:0000259" key="1">
    <source>
        <dbReference type="Pfam" id="PF00535"/>
    </source>
</evidence>
<keyword evidence="2" id="KW-0808">Transferase</keyword>
<dbReference type="EMBL" id="CP046173">
    <property type="protein sequence ID" value="QIS18446.1"/>
    <property type="molecule type" value="Genomic_DNA"/>
</dbReference>
<feature type="domain" description="Glycosyltransferase 2-like" evidence="1">
    <location>
        <begin position="10"/>
        <end position="116"/>
    </location>
</feature>
<organism evidence="2 3">
    <name type="scientific">Nocardia terpenica</name>
    <dbReference type="NCBI Taxonomy" id="455432"/>
    <lineage>
        <taxon>Bacteria</taxon>
        <taxon>Bacillati</taxon>
        <taxon>Actinomycetota</taxon>
        <taxon>Actinomycetes</taxon>
        <taxon>Mycobacteriales</taxon>
        <taxon>Nocardiaceae</taxon>
        <taxon>Nocardia</taxon>
    </lineage>
</organism>
<evidence type="ECO:0000313" key="2">
    <source>
        <dbReference type="EMBL" id="QIS18446.1"/>
    </source>
</evidence>
<dbReference type="PANTHER" id="PTHR43646:SF6">
    <property type="entry name" value="PRE-MYCOFACTOCIN GLYCOSYLTRANSFERASE"/>
    <property type="match status" value="1"/>
</dbReference>
<sequence length="302" mass="33302">MNSPDSEEVTVFVPVRNGASTLRRCLSAIRSGDVSARVVVIDDHSSDASARIAADCGADVVTAPGSGGLGAARNLALDTCRTRYLAFVNCDCYPRPDWLRLLRDALSESGAAVAGGYQHELRHARLAERWKAVHLRQDLGDDDIDDPDYLSGGNLVMDLDRVGAMRFDPRYTMAYEDVDFCRRLRASGQLLVYRAAPTVDHDHAETLRSLPLKVWSYGIFSRSVGGFTGISGALRACARMHRRPNDQVRNALITDLRALRVEFLIVDLFLLATSLRFFLIGGRQPSRISALLNPVVQERNGE</sequence>
<dbReference type="Gene3D" id="3.90.550.10">
    <property type="entry name" value="Spore Coat Polysaccharide Biosynthesis Protein SpsA, Chain A"/>
    <property type="match status" value="1"/>
</dbReference>
<dbReference type="InterPro" id="IPR029044">
    <property type="entry name" value="Nucleotide-diphossugar_trans"/>
</dbReference>
<accession>A0A6G9YZP5</accession>
<proteinExistence type="predicted"/>
<dbReference type="InterPro" id="IPR001173">
    <property type="entry name" value="Glyco_trans_2-like"/>
</dbReference>
<dbReference type="PANTHER" id="PTHR43646">
    <property type="entry name" value="GLYCOSYLTRANSFERASE"/>
    <property type="match status" value="1"/>
</dbReference>
<gene>
    <name evidence="2" type="ORF">F6W96_09285</name>
</gene>
<dbReference type="GO" id="GO:0016740">
    <property type="term" value="F:transferase activity"/>
    <property type="evidence" value="ECO:0007669"/>
    <property type="project" value="UniProtKB-KW"/>
</dbReference>
<name>A0A6G9YZP5_9NOCA</name>
<dbReference type="Proteomes" id="UP000500953">
    <property type="component" value="Chromosome"/>
</dbReference>
<evidence type="ECO:0000313" key="3">
    <source>
        <dbReference type="Proteomes" id="UP000500953"/>
    </source>
</evidence>